<evidence type="ECO:0000256" key="1">
    <source>
        <dbReference type="SAM" id="SignalP"/>
    </source>
</evidence>
<dbReference type="Gene3D" id="1.20.58.520">
    <property type="entry name" value="Amidohydrolase"/>
    <property type="match status" value="1"/>
</dbReference>
<dbReference type="SUPFAM" id="SSF51556">
    <property type="entry name" value="Metallo-dependent hydrolases"/>
    <property type="match status" value="1"/>
</dbReference>
<dbReference type="RefSeq" id="WP_248941192.1">
    <property type="nucleotide sequence ID" value="NZ_JAKIKS010000064.1"/>
</dbReference>
<dbReference type="Proteomes" id="UP001203423">
    <property type="component" value="Unassembled WGS sequence"/>
</dbReference>
<dbReference type="InterPro" id="IPR032466">
    <property type="entry name" value="Metal_Hydrolase"/>
</dbReference>
<evidence type="ECO:0000313" key="3">
    <source>
        <dbReference type="EMBL" id="MCL1125859.1"/>
    </source>
</evidence>
<feature type="domain" description="Amidohydrolase-related" evidence="2">
    <location>
        <begin position="586"/>
        <end position="647"/>
    </location>
</feature>
<gene>
    <name evidence="3" type="ORF">L2764_15615</name>
</gene>
<evidence type="ECO:0000313" key="4">
    <source>
        <dbReference type="Proteomes" id="UP001203423"/>
    </source>
</evidence>
<sequence length="689" mass="75868">MMARKTHKGWLGLLVILVSTSYCSSFSAIAAGKESITNLLYTEKGLAGKAVLIQENEFNYSGSIEVGWNNRRLKISESITLAPNGMPVAFKAHGQSAFGSAINESFILKNNQAQWESAKDTGSMKVSTPRFYVPADSTIAANAALVKALLASPSKTIALLPSGHASLTVLNEQEIENGGNRAHVYLYAISGMDFTPDFAWFDDKGRLFAQNMGGFMRIIREGFSLDNLTVLSEIQLREEKSYLENMADKLSYSYTQLLIQGSNVVDVEQGKLLSQTDVLLENGKIKKIAKHIPLEDNMQIIDGRGKTLLPGLWDMHGHLSKDDGLLDIAAGVTNVRDMGSNHDSIMEIESLFNSNQIIGPHVYRAGFMDQKSEYSAGLSVESLEEALNTVDWFADNGYIQIKLYSSIDPTWVKPLADRAHNRGLRVSGHIPAFMTAEQAVNAGYDEIQHINMIFLNFLAGTHADTRQQLRFSLIGENAGSMDLNSPEMKRFIKLLADKRVTVDPTVSTFRSLLIAEDRRTNPEYLAIVDHLPPTASRQLKGASMKVSATELIEYKKSADALVEMVKVLYDNQVPIVPGTDNLTGFTLHRELELYEQAGIPAFDILAIASIQSANLVGAGHVSGSIKEGKNADVILVDGDPTKRMSDIRKVSLVVKDNHFYKPAELYRTLGVKPFTQPLIVSQPQSTQLH</sequence>
<protein>
    <submittedName>
        <fullName evidence="3">Amidohydrolase family protein</fullName>
    </submittedName>
</protein>
<dbReference type="Pfam" id="PF01979">
    <property type="entry name" value="Amidohydro_1"/>
    <property type="match status" value="1"/>
</dbReference>
<dbReference type="InterPro" id="IPR006680">
    <property type="entry name" value="Amidohydro-rel"/>
</dbReference>
<keyword evidence="1" id="KW-0732">Signal</keyword>
<evidence type="ECO:0000259" key="2">
    <source>
        <dbReference type="Pfam" id="PF01979"/>
    </source>
</evidence>
<dbReference type="SUPFAM" id="SSF51338">
    <property type="entry name" value="Composite domain of metallo-dependent hydrolases"/>
    <property type="match status" value="1"/>
</dbReference>
<dbReference type="EMBL" id="JAKIKS010000064">
    <property type="protein sequence ID" value="MCL1125859.1"/>
    <property type="molecule type" value="Genomic_DNA"/>
</dbReference>
<dbReference type="PANTHER" id="PTHR43135:SF3">
    <property type="entry name" value="ALPHA-D-RIBOSE 1-METHYLPHOSPHONATE 5-TRIPHOSPHATE DIPHOSPHATASE"/>
    <property type="match status" value="1"/>
</dbReference>
<reference evidence="3 4" key="1">
    <citation type="submission" date="2022-01" db="EMBL/GenBank/DDBJ databases">
        <title>Whole genome-based taxonomy of the Shewanellaceae.</title>
        <authorList>
            <person name="Martin-Rodriguez A.J."/>
        </authorList>
    </citation>
    <scope>NUCLEOTIDE SEQUENCE [LARGE SCALE GENOMIC DNA]</scope>
    <source>
        <strain evidence="3 4">DSM 17177</strain>
    </source>
</reference>
<organism evidence="3 4">
    <name type="scientific">Shewanella surugensis</name>
    <dbReference type="NCBI Taxonomy" id="212020"/>
    <lineage>
        <taxon>Bacteria</taxon>
        <taxon>Pseudomonadati</taxon>
        <taxon>Pseudomonadota</taxon>
        <taxon>Gammaproteobacteria</taxon>
        <taxon>Alteromonadales</taxon>
        <taxon>Shewanellaceae</taxon>
        <taxon>Shewanella</taxon>
    </lineage>
</organism>
<dbReference type="InterPro" id="IPR011059">
    <property type="entry name" value="Metal-dep_hydrolase_composite"/>
</dbReference>
<dbReference type="PANTHER" id="PTHR43135">
    <property type="entry name" value="ALPHA-D-RIBOSE 1-METHYLPHOSPHONATE 5-TRIPHOSPHATE DIPHOSPHATASE"/>
    <property type="match status" value="1"/>
</dbReference>
<comment type="caution">
    <text evidence="3">The sequence shown here is derived from an EMBL/GenBank/DDBJ whole genome shotgun (WGS) entry which is preliminary data.</text>
</comment>
<dbReference type="Gene3D" id="3.30.110.90">
    <property type="entry name" value="Amidohydrolase"/>
    <property type="match status" value="1"/>
</dbReference>
<dbReference type="Gene3D" id="3.40.50.10910">
    <property type="entry name" value="Amidohydrolase"/>
    <property type="match status" value="1"/>
</dbReference>
<dbReference type="InterPro" id="IPR051781">
    <property type="entry name" value="Metallo-dep_Hydrolase"/>
</dbReference>
<feature type="chain" id="PRO_5045523614" evidence="1">
    <location>
        <begin position="31"/>
        <end position="689"/>
    </location>
</feature>
<keyword evidence="4" id="KW-1185">Reference proteome</keyword>
<proteinExistence type="predicted"/>
<dbReference type="Gene3D" id="2.30.40.10">
    <property type="entry name" value="Urease, subunit C, domain 1"/>
    <property type="match status" value="1"/>
</dbReference>
<feature type="signal peptide" evidence="1">
    <location>
        <begin position="1"/>
        <end position="30"/>
    </location>
</feature>
<accession>A0ABT0LE76</accession>
<name>A0ABT0LE76_9GAMM</name>